<dbReference type="InParanoid" id="M1DCD1"/>
<name>M1DCD1_SOLTU</name>
<reference evidence="2" key="2">
    <citation type="submission" date="2015-06" db="UniProtKB">
        <authorList>
            <consortium name="EnsemblPlants"/>
        </authorList>
    </citation>
    <scope>IDENTIFICATION</scope>
    <source>
        <strain evidence="2">DM1-3 516 R44</strain>
    </source>
</reference>
<dbReference type="Gramene" id="PGSC0003DMT400086723">
    <property type="protein sequence ID" value="PGSC0003DMT400086723"/>
    <property type="gene ID" value="PGSC0003DMG400036294"/>
</dbReference>
<keyword evidence="3" id="KW-1185">Reference proteome</keyword>
<organism evidence="2 3">
    <name type="scientific">Solanum tuberosum</name>
    <name type="common">Potato</name>
    <dbReference type="NCBI Taxonomy" id="4113"/>
    <lineage>
        <taxon>Eukaryota</taxon>
        <taxon>Viridiplantae</taxon>
        <taxon>Streptophyta</taxon>
        <taxon>Embryophyta</taxon>
        <taxon>Tracheophyta</taxon>
        <taxon>Spermatophyta</taxon>
        <taxon>Magnoliopsida</taxon>
        <taxon>eudicotyledons</taxon>
        <taxon>Gunneridae</taxon>
        <taxon>Pentapetalae</taxon>
        <taxon>asterids</taxon>
        <taxon>lamiids</taxon>
        <taxon>Solanales</taxon>
        <taxon>Solanaceae</taxon>
        <taxon>Solanoideae</taxon>
        <taxon>Solaneae</taxon>
        <taxon>Solanum</taxon>
    </lineage>
</organism>
<accession>M1DCD1</accession>
<evidence type="ECO:0000256" key="1">
    <source>
        <dbReference type="SAM" id="MobiDB-lite"/>
    </source>
</evidence>
<dbReference type="PaxDb" id="4113-PGSC0003DMT400086723"/>
<evidence type="ECO:0000313" key="3">
    <source>
        <dbReference type="Proteomes" id="UP000011115"/>
    </source>
</evidence>
<dbReference type="HOGENOM" id="CLU_028647_6_0_1"/>
<dbReference type="AlphaFoldDB" id="M1DCD1"/>
<dbReference type="Proteomes" id="UP000011115">
    <property type="component" value="Unassembled WGS sequence"/>
</dbReference>
<reference evidence="3" key="1">
    <citation type="journal article" date="2011" name="Nature">
        <title>Genome sequence and analysis of the tuber crop potato.</title>
        <authorList>
            <consortium name="The Potato Genome Sequencing Consortium"/>
        </authorList>
    </citation>
    <scope>NUCLEOTIDE SEQUENCE [LARGE SCALE GENOMIC DNA]</scope>
    <source>
        <strain evidence="3">cv. DM1-3 516 R44</strain>
    </source>
</reference>
<protein>
    <submittedName>
        <fullName evidence="2">Integrase core domain containing protein</fullName>
    </submittedName>
</protein>
<dbReference type="EnsemblPlants" id="PGSC0003DMT400086723">
    <property type="protein sequence ID" value="PGSC0003DMT400086723"/>
    <property type="gene ID" value="PGSC0003DMG400036294"/>
</dbReference>
<evidence type="ECO:0000313" key="2">
    <source>
        <dbReference type="EnsemblPlants" id="PGSC0003DMT400086723"/>
    </source>
</evidence>
<feature type="region of interest" description="Disordered" evidence="1">
    <location>
        <begin position="107"/>
        <end position="131"/>
    </location>
</feature>
<sequence>MVTLLHHVKPWMQRSIAESEVRMGQRMETMTEHKVQGIHKRLDAFELRVLERPSPATDLSSFQAELDSLWSDLDAIIAPPTDELESAPIALSDDTMLDALFSDNLAQPEPTRTYGKRHRSNHISDTTEDVRARKWERQQNEQSRRASIVDEELRQQRVRESALGASISTPTTEGIMRDM</sequence>
<proteinExistence type="predicted"/>